<dbReference type="PROSITE" id="PS50010">
    <property type="entry name" value="DH_2"/>
    <property type="match status" value="1"/>
</dbReference>
<dbReference type="InterPro" id="IPR052231">
    <property type="entry name" value="Rho_GEF_signaling-related"/>
</dbReference>
<dbReference type="Gene3D" id="1.20.900.10">
    <property type="entry name" value="Dbl homology (DH) domain"/>
    <property type="match status" value="1"/>
</dbReference>
<dbReference type="SUPFAM" id="SSF48065">
    <property type="entry name" value="DBL homology domain (DH-domain)"/>
    <property type="match status" value="1"/>
</dbReference>
<dbReference type="PROSITE" id="PS50003">
    <property type="entry name" value="PH_DOMAIN"/>
    <property type="match status" value="1"/>
</dbReference>
<dbReference type="EMBL" id="VXIV02002442">
    <property type="protein sequence ID" value="KAF6025577.1"/>
    <property type="molecule type" value="Genomic_DNA"/>
</dbReference>
<dbReference type="Gene3D" id="2.30.29.30">
    <property type="entry name" value="Pleckstrin-homology domain (PH domain)/Phosphotyrosine-binding domain (PTB)"/>
    <property type="match status" value="1"/>
</dbReference>
<dbReference type="SMART" id="SM00325">
    <property type="entry name" value="RhoGEF"/>
    <property type="match status" value="1"/>
</dbReference>
<gene>
    <name evidence="3" type="ORF">EB796_016119</name>
</gene>
<reference evidence="3" key="1">
    <citation type="submission" date="2020-06" db="EMBL/GenBank/DDBJ databases">
        <title>Draft genome of Bugula neritina, a colonial animal packing powerful symbionts and potential medicines.</title>
        <authorList>
            <person name="Rayko M."/>
        </authorList>
    </citation>
    <scope>NUCLEOTIDE SEQUENCE [LARGE SCALE GENOMIC DNA]</scope>
    <source>
        <strain evidence="3">Kwan_BN1</strain>
    </source>
</reference>
<dbReference type="AlphaFoldDB" id="A0A7J7JHP5"/>
<feature type="domain" description="DH" evidence="2">
    <location>
        <begin position="261"/>
        <end position="437"/>
    </location>
</feature>
<dbReference type="OrthoDB" id="6152532at2759"/>
<feature type="domain" description="PH" evidence="1">
    <location>
        <begin position="449"/>
        <end position="555"/>
    </location>
</feature>
<dbReference type="InterPro" id="IPR035899">
    <property type="entry name" value="DBL_dom_sf"/>
</dbReference>
<evidence type="ECO:0000313" key="3">
    <source>
        <dbReference type="EMBL" id="KAF6025577.1"/>
    </source>
</evidence>
<dbReference type="Pfam" id="PF22697">
    <property type="entry name" value="SOS1_NGEF_PH"/>
    <property type="match status" value="1"/>
</dbReference>
<dbReference type="PANTHER" id="PTHR45845">
    <property type="entry name" value="RHO GUANINE NUCLEOTIDE EXCHANGE FACTOR-RELATED"/>
    <property type="match status" value="1"/>
</dbReference>
<protein>
    <submittedName>
        <fullName evidence="3">Uncharacterized protein</fullName>
    </submittedName>
</protein>
<evidence type="ECO:0000313" key="4">
    <source>
        <dbReference type="Proteomes" id="UP000593567"/>
    </source>
</evidence>
<dbReference type="InterPro" id="IPR001849">
    <property type="entry name" value="PH_domain"/>
</dbReference>
<organism evidence="3 4">
    <name type="scientific">Bugula neritina</name>
    <name type="common">Brown bryozoan</name>
    <name type="synonym">Sertularia neritina</name>
    <dbReference type="NCBI Taxonomy" id="10212"/>
    <lineage>
        <taxon>Eukaryota</taxon>
        <taxon>Metazoa</taxon>
        <taxon>Spiralia</taxon>
        <taxon>Lophotrochozoa</taxon>
        <taxon>Bryozoa</taxon>
        <taxon>Gymnolaemata</taxon>
        <taxon>Cheilostomatida</taxon>
        <taxon>Flustrina</taxon>
        <taxon>Buguloidea</taxon>
        <taxon>Bugulidae</taxon>
        <taxon>Bugula</taxon>
    </lineage>
</organism>
<evidence type="ECO:0000259" key="1">
    <source>
        <dbReference type="PROSITE" id="PS50003"/>
    </source>
</evidence>
<dbReference type="InterPro" id="IPR055251">
    <property type="entry name" value="SOS1_NGEF_PH"/>
</dbReference>
<proteinExistence type="predicted"/>
<name>A0A7J7JHP5_BUGNE</name>
<dbReference type="InterPro" id="IPR000219">
    <property type="entry name" value="DH_dom"/>
</dbReference>
<comment type="caution">
    <text evidence="3">The sequence shown here is derived from an EMBL/GenBank/DDBJ whole genome shotgun (WGS) entry which is preliminary data.</text>
</comment>
<dbReference type="GO" id="GO:0005085">
    <property type="term" value="F:guanyl-nucleotide exchange factor activity"/>
    <property type="evidence" value="ECO:0007669"/>
    <property type="project" value="InterPro"/>
</dbReference>
<dbReference type="Proteomes" id="UP000593567">
    <property type="component" value="Unassembled WGS sequence"/>
</dbReference>
<keyword evidence="4" id="KW-1185">Reference proteome</keyword>
<evidence type="ECO:0000259" key="2">
    <source>
        <dbReference type="PROSITE" id="PS50010"/>
    </source>
</evidence>
<dbReference type="SUPFAM" id="SSF50729">
    <property type="entry name" value="PH domain-like"/>
    <property type="match status" value="1"/>
</dbReference>
<dbReference type="PANTHER" id="PTHR45845:SF3">
    <property type="entry name" value="PURATROPHIN-1-LIKE, ISOFORM A"/>
    <property type="match status" value="1"/>
</dbReference>
<dbReference type="CDD" id="cd00160">
    <property type="entry name" value="RhoGEF"/>
    <property type="match status" value="1"/>
</dbReference>
<dbReference type="Pfam" id="PF00621">
    <property type="entry name" value="RhoGEF"/>
    <property type="match status" value="1"/>
</dbReference>
<dbReference type="SMART" id="SM00233">
    <property type="entry name" value="PH"/>
    <property type="match status" value="1"/>
</dbReference>
<dbReference type="InterPro" id="IPR011993">
    <property type="entry name" value="PH-like_dom_sf"/>
</dbReference>
<sequence>MIPLEEDMNYINNNNVIIQSPTIENGHIIYAPLSKPVPAERSAPKRLPTAATDTGNGMLRQASIDSLASPQCSPTATSFLSPQNVAPEDFSALGATNSTCRLSPVLSLKQKQKAMQKRKSFHGFTSSILNLARGLRSTETSAKRCSVAEDSIDEEVSTSHDVQTECSLKDKEASRLLQLKRMDKTASLVTASSDSLPSLPEDDMVGIGNLPMYANTAASTKTASPVPVNSHLMNHRVLPTHRCTSMADLRLTETEVKRRITLAHVMDELVQTERDYVAALKLVVESYIPELNREDVPQTLRGNRAIIFGNIEKLYEFHSRYFLDDLVKCEDEPFKISHCFLNHESKFMLYASYNKNKPKSDALMLDFGSSFFKEQQLAMGDKMDLSSYLLKPVQRMGKYALILKQMLNVCPESFPEYEELVAAEEMIRFCLQHGNDLLAMDALEECDVNLQEQGTLLLQNDFITWKNKRKTTRHVFLFEHLLVLSKTRKVLGGHDQYIYKTSLKTADMGLTENVGASGDKFEIWFRKRTGESWMFQAKSSQIKNRWVNVIEKLLWTQALKNRESHLTELSTMGIGHKPCLDLKKSDDNINDRFIPCSNITENDKSALDGLTNKHASLDKKRPHSVISLATSSSSSNASSGSTGTFANRRSLTWLDLKAAFTGKKLESTRSFRLRKMFKSESKLNRCDSGIYSSSDIGGPISGSVRRSSQFCASTEPNISMKKFSESEV</sequence>
<accession>A0A7J7JHP5</accession>